<dbReference type="AlphaFoldDB" id="A0A7V3E7V5"/>
<keyword evidence="1" id="KW-0472">Membrane</keyword>
<reference evidence="2" key="1">
    <citation type="journal article" date="2020" name="mSystems">
        <title>Genome- and Community-Level Interaction Insights into Carbon Utilization and Element Cycling Functions of Hydrothermarchaeota in Hydrothermal Sediment.</title>
        <authorList>
            <person name="Zhou Z."/>
            <person name="Liu Y."/>
            <person name="Xu W."/>
            <person name="Pan J."/>
            <person name="Luo Z.H."/>
            <person name="Li M."/>
        </authorList>
    </citation>
    <scope>NUCLEOTIDE SEQUENCE [LARGE SCALE GENOMIC DNA]</scope>
    <source>
        <strain evidence="2">SpSt-479</strain>
    </source>
</reference>
<proteinExistence type="predicted"/>
<keyword evidence="1" id="KW-1133">Transmembrane helix</keyword>
<keyword evidence="1" id="KW-0812">Transmembrane</keyword>
<evidence type="ECO:0000313" key="2">
    <source>
        <dbReference type="EMBL" id="HFI91757.1"/>
    </source>
</evidence>
<organism evidence="2">
    <name type="scientific">Ignavibacterium album</name>
    <dbReference type="NCBI Taxonomy" id="591197"/>
    <lineage>
        <taxon>Bacteria</taxon>
        <taxon>Pseudomonadati</taxon>
        <taxon>Ignavibacteriota</taxon>
        <taxon>Ignavibacteria</taxon>
        <taxon>Ignavibacteriales</taxon>
        <taxon>Ignavibacteriaceae</taxon>
        <taxon>Ignavibacterium</taxon>
    </lineage>
</organism>
<protein>
    <submittedName>
        <fullName evidence="2">Uncharacterized protein</fullName>
    </submittedName>
</protein>
<dbReference type="EMBL" id="DSUJ01000008">
    <property type="protein sequence ID" value="HFI91757.1"/>
    <property type="molecule type" value="Genomic_DNA"/>
</dbReference>
<feature type="transmembrane region" description="Helical" evidence="1">
    <location>
        <begin position="12"/>
        <end position="34"/>
    </location>
</feature>
<dbReference type="RefSeq" id="WP_304143512.1">
    <property type="nucleotide sequence ID" value="NZ_JAOAIE010000030.1"/>
</dbReference>
<accession>A0A7V3E7V5</accession>
<sequence>MSITNHTNEDPWYVHVALYVVIAILTVILIKVAIIDPKEIMEKEAYYKKEARLRMTNLKQAEILWQKKNGSFTDNLDALINFVKTDKFVDSIVNSIDPVTNKSSNPFVKLSNGEFTPDSLYRTPKSQQRFIIKIDSAEVVDSVFTPQKKFLRTEKRIVKGTRYYIEDPDGYGTVGSLDNDALKNTASWE</sequence>
<gene>
    <name evidence="2" type="ORF">ENS31_09570</name>
</gene>
<evidence type="ECO:0000256" key="1">
    <source>
        <dbReference type="SAM" id="Phobius"/>
    </source>
</evidence>
<name>A0A7V3E7V5_9BACT</name>
<comment type="caution">
    <text evidence="2">The sequence shown here is derived from an EMBL/GenBank/DDBJ whole genome shotgun (WGS) entry which is preliminary data.</text>
</comment>